<accession>A0ABY1UGS8</accession>
<feature type="region of interest" description="Disordered" evidence="1">
    <location>
        <begin position="104"/>
        <end position="124"/>
    </location>
</feature>
<proteinExistence type="predicted"/>
<sequence>MAGELEHRDGCSGTDALPRQAEHQGLKLLCIQLDFRAVPHARPKKTSLIQAPGSKPNPQAIMHQHFHAIGTTVGKQISTVRLRRTEHRHDPRQRSFSACAHVHGLGGKPDGVDADHRSRSRRKAEHAAAFSAGQLTTTTPFECGTSIRIVAGRA</sequence>
<dbReference type="EMBL" id="LT963406">
    <property type="protein sequence ID" value="SOS30941.1"/>
    <property type="molecule type" value="Genomic_DNA"/>
</dbReference>
<dbReference type="Proteomes" id="UP000239665">
    <property type="component" value="Plasmid PP4"/>
</dbReference>
<gene>
    <name evidence="2" type="ORF">CFBP3846_P400098</name>
</gene>
<geneLocation type="plasmid" evidence="3">
    <name>pp4</name>
</geneLocation>
<keyword evidence="3" id="KW-1185">Reference proteome</keyword>
<evidence type="ECO:0000313" key="2">
    <source>
        <dbReference type="EMBL" id="SOS30941.1"/>
    </source>
</evidence>
<evidence type="ECO:0000256" key="1">
    <source>
        <dbReference type="SAM" id="MobiDB-lite"/>
    </source>
</evidence>
<protein>
    <submittedName>
        <fullName evidence="2">Uncharacterized protein</fullName>
    </submittedName>
</protein>
<name>A0ABY1UGS8_PSESX</name>
<evidence type="ECO:0000313" key="3">
    <source>
        <dbReference type="Proteomes" id="UP000239665"/>
    </source>
</evidence>
<keyword evidence="2" id="KW-0614">Plasmid</keyword>
<organism evidence="2 3">
    <name type="scientific">Pseudomonas syringae pv. avii</name>
    <dbReference type="NCBI Taxonomy" id="663959"/>
    <lineage>
        <taxon>Bacteria</taxon>
        <taxon>Pseudomonadati</taxon>
        <taxon>Pseudomonadota</taxon>
        <taxon>Gammaproteobacteria</taxon>
        <taxon>Pseudomonadales</taxon>
        <taxon>Pseudomonadaceae</taxon>
        <taxon>Pseudomonas</taxon>
        <taxon>Pseudomonas syringae</taxon>
    </lineage>
</organism>
<reference evidence="2 3" key="1">
    <citation type="submission" date="2017-11" db="EMBL/GenBank/DDBJ databases">
        <authorList>
            <person name="Blom J."/>
        </authorList>
    </citation>
    <scope>NUCLEOTIDE SEQUENCE [LARGE SCALE GENOMIC DNA]</scope>
    <source>
        <strain evidence="2 3">CFBP3846</strain>
        <plasmid evidence="3">pp4</plasmid>
    </source>
</reference>